<evidence type="ECO:0000256" key="1">
    <source>
        <dbReference type="ARBA" id="ARBA00003416"/>
    </source>
</evidence>
<name>A0A3A4R2G8_9BACT</name>
<proteinExistence type="inferred from homology"/>
<reference evidence="6 7" key="1">
    <citation type="journal article" date="2017" name="ISME J.">
        <title>Energy and carbon metabolisms in a deep terrestrial subsurface fluid microbial community.</title>
        <authorList>
            <person name="Momper L."/>
            <person name="Jungbluth S.P."/>
            <person name="Lee M.D."/>
            <person name="Amend J.P."/>
        </authorList>
    </citation>
    <scope>NUCLEOTIDE SEQUENCE [LARGE SCALE GENOMIC DNA]</scope>
    <source>
        <strain evidence="6">SURF_26</strain>
    </source>
</reference>
<dbReference type="Pfam" id="PF02646">
    <property type="entry name" value="RmuC"/>
    <property type="match status" value="1"/>
</dbReference>
<dbReference type="GO" id="GO:0006310">
    <property type="term" value="P:DNA recombination"/>
    <property type="evidence" value="ECO:0007669"/>
    <property type="project" value="UniProtKB-KW"/>
</dbReference>
<protein>
    <submittedName>
        <fullName evidence="6">DNA recombination protein RmuC</fullName>
    </submittedName>
</protein>
<evidence type="ECO:0000256" key="2">
    <source>
        <dbReference type="ARBA" id="ARBA00009840"/>
    </source>
</evidence>
<feature type="coiled-coil region" evidence="5">
    <location>
        <begin position="59"/>
        <end position="145"/>
    </location>
</feature>
<dbReference type="PANTHER" id="PTHR30563">
    <property type="entry name" value="DNA RECOMBINATION PROTEIN RMUC"/>
    <property type="match status" value="1"/>
</dbReference>
<dbReference type="AlphaFoldDB" id="A0A3A4R2G8"/>
<comment type="similarity">
    <text evidence="2">Belongs to the RmuC family.</text>
</comment>
<sequence length="511" mass="58053">MMLSILITAGAIAAVSIIMFIIMRIRIQSVQAVMKNEQAILNERLAHKEALFDTIQLSFEKLQADFESVSRRLSEQEQLRSAAEEKCSRIPSLEDTIKLKDESIDNLNQQNTLLKQRISELDTRITEERKAAQEKLALLDDAQKKLLDSFKALSADALKNNNQSFLELAKTNLEKFQQSAKDDLAGRQKSIEEMVKPLKESLQQFDTKIEALEKTRVSAYATLTERLTSLSQTQNTLVIETANLVKALRSPVVRGRWGEIQLKRVVEIAGMMEYCDFTTQESVTTEDGRLRPDMVVKLPNNKQVVVDAKAPLQEYLDSLETEDEETRKRKLKNHARHVRDHINKLSAKQYWDQFESTPEFVVLFIPGDTFLNAAFEQDPGLIEYGFERRVMLATPTNLIALLRAVAYGWKQEAIAKNAQEISDLGKTLYERIRTLACHFGDIKKGLDRTIYSYNKAVGSFEGRVLVSARKFKELSATSAEDIEPLQVIDHATRSVQSELLLPPEESNTQDD</sequence>
<dbReference type="Proteomes" id="UP000266426">
    <property type="component" value="Unassembled WGS sequence"/>
</dbReference>
<keyword evidence="3 5" id="KW-0175">Coiled coil</keyword>
<gene>
    <name evidence="6" type="ORF">C4541_11005</name>
</gene>
<evidence type="ECO:0000256" key="5">
    <source>
        <dbReference type="SAM" id="Coils"/>
    </source>
</evidence>
<dbReference type="EMBL" id="QZJZ01000087">
    <property type="protein sequence ID" value="RJP56997.1"/>
    <property type="molecule type" value="Genomic_DNA"/>
</dbReference>
<keyword evidence="4" id="KW-0233">DNA recombination</keyword>
<comment type="function">
    <text evidence="1">Involved in DNA recombination.</text>
</comment>
<accession>A0A3A4R2G8</accession>
<dbReference type="InterPro" id="IPR003798">
    <property type="entry name" value="DNA_recombination_RmuC"/>
</dbReference>
<evidence type="ECO:0000313" key="6">
    <source>
        <dbReference type="EMBL" id="RJP56997.1"/>
    </source>
</evidence>
<organism evidence="6 7">
    <name type="scientific">Candidatus Auribacter fodinae</name>
    <dbReference type="NCBI Taxonomy" id="2093366"/>
    <lineage>
        <taxon>Bacteria</taxon>
        <taxon>Pseudomonadati</taxon>
        <taxon>Candidatus Auribacterota</taxon>
        <taxon>Candidatus Auribacteria</taxon>
        <taxon>Candidatus Auribacterales</taxon>
        <taxon>Candidatus Auribacteraceae</taxon>
        <taxon>Candidatus Auribacter</taxon>
    </lineage>
</organism>
<evidence type="ECO:0000256" key="3">
    <source>
        <dbReference type="ARBA" id="ARBA00023054"/>
    </source>
</evidence>
<evidence type="ECO:0000313" key="7">
    <source>
        <dbReference type="Proteomes" id="UP000266426"/>
    </source>
</evidence>
<dbReference type="PANTHER" id="PTHR30563:SF0">
    <property type="entry name" value="DNA RECOMBINATION PROTEIN RMUC"/>
    <property type="match status" value="1"/>
</dbReference>
<comment type="caution">
    <text evidence="6">The sequence shown here is derived from an EMBL/GenBank/DDBJ whole genome shotgun (WGS) entry which is preliminary data.</text>
</comment>
<evidence type="ECO:0000256" key="4">
    <source>
        <dbReference type="ARBA" id="ARBA00023172"/>
    </source>
</evidence>
<dbReference type="Gene3D" id="1.10.287.1490">
    <property type="match status" value="1"/>
</dbReference>